<dbReference type="Pfam" id="PF04586">
    <property type="entry name" value="Peptidase_S78"/>
    <property type="match status" value="1"/>
</dbReference>
<organism evidence="5">
    <name type="scientific">bioreactor metagenome</name>
    <dbReference type="NCBI Taxonomy" id="1076179"/>
    <lineage>
        <taxon>unclassified sequences</taxon>
        <taxon>metagenomes</taxon>
        <taxon>ecological metagenomes</taxon>
    </lineage>
</organism>
<keyword evidence="1" id="KW-1188">Viral release from host cell</keyword>
<gene>
    <name evidence="5" type="ORF">SDC9_73214</name>
</gene>
<dbReference type="AlphaFoldDB" id="A0A644YE43"/>
<evidence type="ECO:0000256" key="2">
    <source>
        <dbReference type="ARBA" id="ARBA00022670"/>
    </source>
</evidence>
<accession>A0A644YE43</accession>
<sequence>MKSKITDESMLVTRCFEVPDFRASVEENKKSRRVEGHPAVFNSETSIGGWYNEIIERGAFDGCNFDDVLFFVNHDTYKIPLARSRRNNANSTMQLKIDDIGLFMGADLDVENNQEARQLCSSIDRKDVSGMSFMFRVKEQKWENLDTPVPTRRILKISKVYEVSAVNSPAYDKTDINARDKEALENAKLALENARSKELENSKALDIYKLKNKILGGI</sequence>
<dbReference type="InterPro" id="IPR006433">
    <property type="entry name" value="Prohead_protease"/>
</dbReference>
<dbReference type="EMBL" id="VSSQ01004805">
    <property type="protein sequence ID" value="MPM26710.1"/>
    <property type="molecule type" value="Genomic_DNA"/>
</dbReference>
<dbReference type="GO" id="GO:0008233">
    <property type="term" value="F:peptidase activity"/>
    <property type="evidence" value="ECO:0007669"/>
    <property type="project" value="UniProtKB-KW"/>
</dbReference>
<dbReference type="InterPro" id="IPR054613">
    <property type="entry name" value="Peptidase_S78_dom"/>
</dbReference>
<evidence type="ECO:0000256" key="1">
    <source>
        <dbReference type="ARBA" id="ARBA00022612"/>
    </source>
</evidence>
<comment type="caution">
    <text evidence="5">The sequence shown here is derived from an EMBL/GenBank/DDBJ whole genome shotgun (WGS) entry which is preliminary data.</text>
</comment>
<evidence type="ECO:0000259" key="4">
    <source>
        <dbReference type="Pfam" id="PF04586"/>
    </source>
</evidence>
<dbReference type="NCBIfam" id="TIGR01543">
    <property type="entry name" value="proheadase_HK97"/>
    <property type="match status" value="1"/>
</dbReference>
<dbReference type="GO" id="GO:0006508">
    <property type="term" value="P:proteolysis"/>
    <property type="evidence" value="ECO:0007669"/>
    <property type="project" value="UniProtKB-KW"/>
</dbReference>
<keyword evidence="2" id="KW-0645">Protease</keyword>
<proteinExistence type="predicted"/>
<protein>
    <recommendedName>
        <fullName evidence="4">Prohead serine protease domain-containing protein</fullName>
    </recommendedName>
</protein>
<evidence type="ECO:0000256" key="3">
    <source>
        <dbReference type="ARBA" id="ARBA00022801"/>
    </source>
</evidence>
<keyword evidence="3" id="KW-0378">Hydrolase</keyword>
<evidence type="ECO:0000313" key="5">
    <source>
        <dbReference type="EMBL" id="MPM26710.1"/>
    </source>
</evidence>
<feature type="domain" description="Prohead serine protease" evidence="4">
    <location>
        <begin position="26"/>
        <end position="182"/>
    </location>
</feature>
<name>A0A644YE43_9ZZZZ</name>
<reference evidence="5" key="1">
    <citation type="submission" date="2019-08" db="EMBL/GenBank/DDBJ databases">
        <authorList>
            <person name="Kucharzyk K."/>
            <person name="Murdoch R.W."/>
            <person name="Higgins S."/>
            <person name="Loffler F."/>
        </authorList>
    </citation>
    <scope>NUCLEOTIDE SEQUENCE</scope>
</reference>